<dbReference type="InterPro" id="IPR002182">
    <property type="entry name" value="NB-ARC"/>
</dbReference>
<dbReference type="Gene3D" id="1.10.8.430">
    <property type="entry name" value="Helical domain of apoptotic protease-activating factors"/>
    <property type="match status" value="1"/>
</dbReference>
<dbReference type="SUPFAM" id="SSF52540">
    <property type="entry name" value="P-loop containing nucleoside triphosphate hydrolases"/>
    <property type="match status" value="1"/>
</dbReference>
<evidence type="ECO:0000259" key="4">
    <source>
        <dbReference type="Pfam" id="PF00931"/>
    </source>
</evidence>
<gene>
    <name evidence="6" type="ORF">OsI_38673</name>
</gene>
<feature type="domain" description="Disease resistance protein winged helix" evidence="5">
    <location>
        <begin position="283"/>
        <end position="336"/>
    </location>
</feature>
<accession>B8BMF3</accession>
<feature type="domain" description="NB-ARC" evidence="4">
    <location>
        <begin position="126"/>
        <end position="197"/>
    </location>
</feature>
<dbReference type="Pfam" id="PF00931">
    <property type="entry name" value="NB-ARC"/>
    <property type="match status" value="1"/>
</dbReference>
<dbReference type="HOGENOM" id="CLU_772499_0_0_1"/>
<feature type="compositionally biased region" description="Low complexity" evidence="3">
    <location>
        <begin position="1"/>
        <end position="11"/>
    </location>
</feature>
<evidence type="ECO:0000256" key="3">
    <source>
        <dbReference type="SAM" id="MobiDB-lite"/>
    </source>
</evidence>
<dbReference type="PANTHER" id="PTHR23155">
    <property type="entry name" value="DISEASE RESISTANCE PROTEIN RP"/>
    <property type="match status" value="1"/>
</dbReference>
<reference evidence="6 7" key="1">
    <citation type="journal article" date="2005" name="PLoS Biol.">
        <title>The genomes of Oryza sativa: a history of duplications.</title>
        <authorList>
            <person name="Yu J."/>
            <person name="Wang J."/>
            <person name="Lin W."/>
            <person name="Li S."/>
            <person name="Li H."/>
            <person name="Zhou J."/>
            <person name="Ni P."/>
            <person name="Dong W."/>
            <person name="Hu S."/>
            <person name="Zeng C."/>
            <person name="Zhang J."/>
            <person name="Zhang Y."/>
            <person name="Li R."/>
            <person name="Xu Z."/>
            <person name="Li S."/>
            <person name="Li X."/>
            <person name="Zheng H."/>
            <person name="Cong L."/>
            <person name="Lin L."/>
            <person name="Yin J."/>
            <person name="Geng J."/>
            <person name="Li G."/>
            <person name="Shi J."/>
            <person name="Liu J."/>
            <person name="Lv H."/>
            <person name="Li J."/>
            <person name="Wang J."/>
            <person name="Deng Y."/>
            <person name="Ran L."/>
            <person name="Shi X."/>
            <person name="Wang X."/>
            <person name="Wu Q."/>
            <person name="Li C."/>
            <person name="Ren X."/>
            <person name="Wang J."/>
            <person name="Wang X."/>
            <person name="Li D."/>
            <person name="Liu D."/>
            <person name="Zhang X."/>
            <person name="Ji Z."/>
            <person name="Zhao W."/>
            <person name="Sun Y."/>
            <person name="Zhang Z."/>
            <person name="Bao J."/>
            <person name="Han Y."/>
            <person name="Dong L."/>
            <person name="Ji J."/>
            <person name="Chen P."/>
            <person name="Wu S."/>
            <person name="Liu J."/>
            <person name="Xiao Y."/>
            <person name="Bu D."/>
            <person name="Tan J."/>
            <person name="Yang L."/>
            <person name="Ye C."/>
            <person name="Zhang J."/>
            <person name="Xu J."/>
            <person name="Zhou Y."/>
            <person name="Yu Y."/>
            <person name="Zhang B."/>
            <person name="Zhuang S."/>
            <person name="Wei H."/>
            <person name="Liu B."/>
            <person name="Lei M."/>
            <person name="Yu H."/>
            <person name="Li Y."/>
            <person name="Xu H."/>
            <person name="Wei S."/>
            <person name="He X."/>
            <person name="Fang L."/>
            <person name="Zhang Z."/>
            <person name="Zhang Y."/>
            <person name="Huang X."/>
            <person name="Su Z."/>
            <person name="Tong W."/>
            <person name="Li J."/>
            <person name="Tong Z."/>
            <person name="Li S."/>
            <person name="Ye J."/>
            <person name="Wang L."/>
            <person name="Fang L."/>
            <person name="Lei T."/>
            <person name="Chen C."/>
            <person name="Chen H."/>
            <person name="Xu Z."/>
            <person name="Li H."/>
            <person name="Huang H."/>
            <person name="Zhang F."/>
            <person name="Xu H."/>
            <person name="Li N."/>
            <person name="Zhao C."/>
            <person name="Li S."/>
            <person name="Dong L."/>
            <person name="Huang Y."/>
            <person name="Li L."/>
            <person name="Xi Y."/>
            <person name="Qi Q."/>
            <person name="Li W."/>
            <person name="Zhang B."/>
            <person name="Hu W."/>
            <person name="Zhang Y."/>
            <person name="Tian X."/>
            <person name="Jiao Y."/>
            <person name="Liang X."/>
            <person name="Jin J."/>
            <person name="Gao L."/>
            <person name="Zheng W."/>
            <person name="Hao B."/>
            <person name="Liu S."/>
            <person name="Wang W."/>
            <person name="Yuan L."/>
            <person name="Cao M."/>
            <person name="McDermott J."/>
            <person name="Samudrala R."/>
            <person name="Wang J."/>
            <person name="Wong G.K."/>
            <person name="Yang H."/>
        </authorList>
    </citation>
    <scope>NUCLEOTIDE SEQUENCE [LARGE SCALE GENOMIC DNA]</scope>
    <source>
        <strain evidence="7">cv. 93-11</strain>
    </source>
</reference>
<keyword evidence="1" id="KW-0677">Repeat</keyword>
<keyword evidence="7" id="KW-1185">Reference proteome</keyword>
<dbReference type="GO" id="GO:0002758">
    <property type="term" value="P:innate immune response-activating signaling pathway"/>
    <property type="evidence" value="ECO:0007669"/>
    <property type="project" value="UniProtKB-ARBA"/>
</dbReference>
<dbReference type="EMBL" id="CM000137">
    <property type="protein sequence ID" value="EEC69473.1"/>
    <property type="molecule type" value="Genomic_DNA"/>
</dbReference>
<dbReference type="InterPro" id="IPR036388">
    <property type="entry name" value="WH-like_DNA-bd_sf"/>
</dbReference>
<dbReference type="FunFam" id="1.10.10.10:FF:000322">
    <property type="entry name" value="Probable disease resistance protein At1g63360"/>
    <property type="match status" value="1"/>
</dbReference>
<dbReference type="Proteomes" id="UP000007015">
    <property type="component" value="Chromosome 12"/>
</dbReference>
<protein>
    <submittedName>
        <fullName evidence="6">Uncharacterized protein</fullName>
    </submittedName>
</protein>
<organism evidence="6 7">
    <name type="scientific">Oryza sativa subsp. indica</name>
    <name type="common">Rice</name>
    <dbReference type="NCBI Taxonomy" id="39946"/>
    <lineage>
        <taxon>Eukaryota</taxon>
        <taxon>Viridiplantae</taxon>
        <taxon>Streptophyta</taxon>
        <taxon>Embryophyta</taxon>
        <taxon>Tracheophyta</taxon>
        <taxon>Spermatophyta</taxon>
        <taxon>Magnoliopsida</taxon>
        <taxon>Liliopsida</taxon>
        <taxon>Poales</taxon>
        <taxon>Poaceae</taxon>
        <taxon>BOP clade</taxon>
        <taxon>Oryzoideae</taxon>
        <taxon>Oryzeae</taxon>
        <taxon>Oryzinae</taxon>
        <taxon>Oryza</taxon>
        <taxon>Oryza sativa</taxon>
    </lineage>
</organism>
<dbReference type="InterPro" id="IPR027417">
    <property type="entry name" value="P-loop_NTPase"/>
</dbReference>
<dbReference type="Gramene" id="BGIOSGA036031-TA">
    <property type="protein sequence ID" value="BGIOSGA036031-PA"/>
    <property type="gene ID" value="BGIOSGA036031"/>
</dbReference>
<evidence type="ECO:0000256" key="2">
    <source>
        <dbReference type="ARBA" id="ARBA00022821"/>
    </source>
</evidence>
<sequence length="359" mass="38703">MRRRTSTCTAGGVAGGGRVWSGGTRRPSCGAACSARARAERMRAPLADALAEEHSSWVPGLPLPPSVAVPSSSGADSSVEDLLALIYFGSRPSSTSSCRGTPTGAAGAGGCVLAGRRRGGLPPLLRFLCVIDDVWEKSAWDDIKLAVQDAKLGSKIIVTTRNMVVAEHAGGGVYEMKPLSNDDSRQLFCKRIFDSNDDCPADLCGVTEKILKKCGGVPLAIITTACLLASKPRNSQEWDKVNKSIGFGLKDNLDVDKMRKILSLSFNDLPFHLKTCLLSLSKYPEDELIRKDVLIWSWLAEGFITNETRPAGTSLQEIGESYFNELINRSLIQPMSENTLWDEDGKLLAVLAANTETVE</sequence>
<dbReference type="Pfam" id="PF23559">
    <property type="entry name" value="WHD_DRP"/>
    <property type="match status" value="1"/>
</dbReference>
<dbReference type="Gene3D" id="1.10.10.10">
    <property type="entry name" value="Winged helix-like DNA-binding domain superfamily/Winged helix DNA-binding domain"/>
    <property type="match status" value="1"/>
</dbReference>
<dbReference type="Gene3D" id="3.40.50.300">
    <property type="entry name" value="P-loop containing nucleotide triphosphate hydrolases"/>
    <property type="match status" value="1"/>
</dbReference>
<dbReference type="InterPro" id="IPR044974">
    <property type="entry name" value="Disease_R_plants"/>
</dbReference>
<dbReference type="PANTHER" id="PTHR23155:SF1201">
    <property type="entry name" value="OS02G0301800 PROTEIN"/>
    <property type="match status" value="1"/>
</dbReference>
<evidence type="ECO:0000313" key="6">
    <source>
        <dbReference type="EMBL" id="EEC69473.1"/>
    </source>
</evidence>
<keyword evidence="2" id="KW-0611">Plant defense</keyword>
<evidence type="ECO:0000259" key="5">
    <source>
        <dbReference type="Pfam" id="PF23559"/>
    </source>
</evidence>
<evidence type="ECO:0000313" key="7">
    <source>
        <dbReference type="Proteomes" id="UP000007015"/>
    </source>
</evidence>
<dbReference type="InterPro" id="IPR058922">
    <property type="entry name" value="WHD_DRP"/>
</dbReference>
<dbReference type="InterPro" id="IPR042197">
    <property type="entry name" value="Apaf_helical"/>
</dbReference>
<evidence type="ECO:0000256" key="1">
    <source>
        <dbReference type="ARBA" id="ARBA00022737"/>
    </source>
</evidence>
<name>B8BMF3_ORYSI</name>
<dbReference type="STRING" id="39946.B8BMF3"/>
<dbReference type="GO" id="GO:0042742">
    <property type="term" value="P:defense response to bacterium"/>
    <property type="evidence" value="ECO:0007669"/>
    <property type="project" value="UniProtKB-ARBA"/>
</dbReference>
<dbReference type="AlphaFoldDB" id="B8BMF3"/>
<feature type="region of interest" description="Disordered" evidence="3">
    <location>
        <begin position="1"/>
        <end position="21"/>
    </location>
</feature>
<proteinExistence type="predicted"/>
<dbReference type="GO" id="GO:0043531">
    <property type="term" value="F:ADP binding"/>
    <property type="evidence" value="ECO:0007669"/>
    <property type="project" value="InterPro"/>
</dbReference>
<dbReference type="GO" id="GO:0009626">
    <property type="term" value="P:plant-type hypersensitive response"/>
    <property type="evidence" value="ECO:0007669"/>
    <property type="project" value="UniProtKB-ARBA"/>
</dbReference>